<dbReference type="SUPFAM" id="SSF55190">
    <property type="entry name" value="Arginyl-tRNA synthetase (ArgRS), N-terminal 'additional' domain"/>
    <property type="match status" value="1"/>
</dbReference>
<dbReference type="InterPro" id="IPR035684">
    <property type="entry name" value="ArgRS_core"/>
</dbReference>
<dbReference type="Gene3D" id="3.40.50.620">
    <property type="entry name" value="HUPs"/>
    <property type="match status" value="1"/>
</dbReference>
<dbReference type="InterPro" id="IPR008909">
    <property type="entry name" value="DALR_anticod-bd"/>
</dbReference>
<reference evidence="13 14" key="1">
    <citation type="journal article" date="2016" name="Nat. Commun.">
        <title>Thousands of microbial genomes shed light on interconnected biogeochemical processes in an aquifer system.</title>
        <authorList>
            <person name="Anantharaman K."/>
            <person name="Brown C.T."/>
            <person name="Hug L.A."/>
            <person name="Sharon I."/>
            <person name="Castelle C.J."/>
            <person name="Probst A.J."/>
            <person name="Thomas B.C."/>
            <person name="Singh A."/>
            <person name="Wilkins M.J."/>
            <person name="Karaoz U."/>
            <person name="Brodie E.L."/>
            <person name="Williams K.H."/>
            <person name="Hubbard S.S."/>
            <person name="Banfield J.F."/>
        </authorList>
    </citation>
    <scope>NUCLEOTIDE SEQUENCE [LARGE SCALE GENOMIC DNA]</scope>
</reference>
<sequence>MREKIIKLLQVSINKNQKSGFFPKFAVPDVKIERPDSSAFGDYSSNLALAVSKIVGKNPLETADLIVKSINHQESAALFDKVEVAPPGFINFFVSQKLIFNGLQNIIKQKRVFGRSSWQRNKKIIVEFTDPNPFKEFHIGHLYTNTVGEAIAKLQEATGAKVKRANYQGDVGLHVAKAVWGVRQKMAIGNINLASLEQKELKERIKFLGESYAYGAKSFEENEAAKQEIITLNKKIFDLDPEIKEIYERGRRWSLDCFEEVYRRIGARFDYYYFESKVGKTGLKLVKDNIKNGVFQESQGAVIFPGEKYGLHSRVFINSQGLPTYEAKELGLALVKYKDFRYNASIIITSNEIIDYFQVLIAALKKVSPELGEKTIHIPHGTLRLSEGKMSSRSGNVVTAESFLNRIKELAGKLTESSDESRGSNLTEIITLGAVKYALLKASIGQDVIFDQDKSVSIKGDSGPYLQYACVRCRSVLKKSKSGVRGVRAPKNYNNLSKEETEISRLIFVFPDVVREAAEKFAPNLICGFAFDLAQRYNAFYDRYPILKAENEEVKRLRLLLTAAVAQTLENALFLLGIEVPEKM</sequence>
<evidence type="ECO:0000256" key="10">
    <source>
        <dbReference type="RuleBase" id="RU363038"/>
    </source>
</evidence>
<dbReference type="PANTHER" id="PTHR11956:SF5">
    <property type="entry name" value="ARGININE--TRNA LIGASE, CYTOPLASMIC"/>
    <property type="match status" value="1"/>
</dbReference>
<protein>
    <recommendedName>
        <fullName evidence="2 9">Arginine--tRNA ligase</fullName>
        <ecNumber evidence="2 9">6.1.1.19</ecNumber>
    </recommendedName>
</protein>
<evidence type="ECO:0000256" key="1">
    <source>
        <dbReference type="ARBA" id="ARBA00005594"/>
    </source>
</evidence>
<evidence type="ECO:0000313" key="14">
    <source>
        <dbReference type="Proteomes" id="UP000177853"/>
    </source>
</evidence>
<dbReference type="Gene3D" id="3.30.1360.70">
    <property type="entry name" value="Arginyl tRNA synthetase N-terminal domain"/>
    <property type="match status" value="1"/>
</dbReference>
<keyword evidence="6 10" id="KW-0648">Protein biosynthesis</keyword>
<keyword evidence="5 10" id="KW-0067">ATP-binding</keyword>
<dbReference type="NCBIfam" id="TIGR00456">
    <property type="entry name" value="argS"/>
    <property type="match status" value="1"/>
</dbReference>
<dbReference type="PANTHER" id="PTHR11956">
    <property type="entry name" value="ARGINYL-TRNA SYNTHETASE"/>
    <property type="match status" value="1"/>
</dbReference>
<keyword evidence="7 10" id="KW-0030">Aminoacyl-tRNA synthetase</keyword>
<dbReference type="GO" id="GO:0005524">
    <property type="term" value="F:ATP binding"/>
    <property type="evidence" value="ECO:0007669"/>
    <property type="project" value="UniProtKB-KW"/>
</dbReference>
<dbReference type="GO" id="GO:0005737">
    <property type="term" value="C:cytoplasm"/>
    <property type="evidence" value="ECO:0007669"/>
    <property type="project" value="UniProtKB-UniRule"/>
</dbReference>
<keyword evidence="4 10" id="KW-0547">Nucleotide-binding</keyword>
<dbReference type="PRINTS" id="PR01038">
    <property type="entry name" value="TRNASYNTHARG"/>
</dbReference>
<evidence type="ECO:0000256" key="9">
    <source>
        <dbReference type="NCBIfam" id="TIGR00456"/>
    </source>
</evidence>
<organism evidence="13 14">
    <name type="scientific">Candidatus Wildermuthbacteria bacterium RIFCSPLOWO2_12_FULL_40_9</name>
    <dbReference type="NCBI Taxonomy" id="1802467"/>
    <lineage>
        <taxon>Bacteria</taxon>
        <taxon>Candidatus Wildermuthiibacteriota</taxon>
    </lineage>
</organism>
<dbReference type="SMART" id="SM01016">
    <property type="entry name" value="Arg_tRNA_synt_N"/>
    <property type="match status" value="1"/>
</dbReference>
<evidence type="ECO:0000256" key="2">
    <source>
        <dbReference type="ARBA" id="ARBA00012837"/>
    </source>
</evidence>
<evidence type="ECO:0000256" key="3">
    <source>
        <dbReference type="ARBA" id="ARBA00022598"/>
    </source>
</evidence>
<evidence type="ECO:0000256" key="8">
    <source>
        <dbReference type="ARBA" id="ARBA00049339"/>
    </source>
</evidence>
<dbReference type="Proteomes" id="UP000177853">
    <property type="component" value="Unassembled WGS sequence"/>
</dbReference>
<dbReference type="GO" id="GO:0004814">
    <property type="term" value="F:arginine-tRNA ligase activity"/>
    <property type="evidence" value="ECO:0007669"/>
    <property type="project" value="UniProtKB-UniRule"/>
</dbReference>
<evidence type="ECO:0000256" key="7">
    <source>
        <dbReference type="ARBA" id="ARBA00023146"/>
    </source>
</evidence>
<comment type="caution">
    <text evidence="13">The sequence shown here is derived from an EMBL/GenBank/DDBJ whole genome shotgun (WGS) entry which is preliminary data.</text>
</comment>
<evidence type="ECO:0000259" key="12">
    <source>
        <dbReference type="SMART" id="SM01016"/>
    </source>
</evidence>
<dbReference type="EC" id="6.1.1.19" evidence="2 9"/>
<dbReference type="InterPro" id="IPR036695">
    <property type="entry name" value="Arg-tRNA-synth_N_sf"/>
</dbReference>
<dbReference type="Pfam" id="PF05746">
    <property type="entry name" value="DALR_1"/>
    <property type="match status" value="1"/>
</dbReference>
<evidence type="ECO:0000256" key="6">
    <source>
        <dbReference type="ARBA" id="ARBA00022917"/>
    </source>
</evidence>
<comment type="similarity">
    <text evidence="1 10">Belongs to the class-I aminoacyl-tRNA synthetase family.</text>
</comment>
<evidence type="ECO:0000256" key="4">
    <source>
        <dbReference type="ARBA" id="ARBA00022741"/>
    </source>
</evidence>
<dbReference type="InterPro" id="IPR014729">
    <property type="entry name" value="Rossmann-like_a/b/a_fold"/>
</dbReference>
<evidence type="ECO:0000256" key="5">
    <source>
        <dbReference type="ARBA" id="ARBA00022840"/>
    </source>
</evidence>
<dbReference type="AlphaFoldDB" id="A0A1G2RWY8"/>
<accession>A0A1G2RWY8</accession>
<proteinExistence type="inferred from homology"/>
<keyword evidence="3 10" id="KW-0436">Ligase</keyword>
<dbReference type="EMBL" id="MHUM01000012">
    <property type="protein sequence ID" value="OHA76929.1"/>
    <property type="molecule type" value="Genomic_DNA"/>
</dbReference>
<gene>
    <name evidence="13" type="ORF">A3H01_02320</name>
</gene>
<evidence type="ECO:0000259" key="11">
    <source>
        <dbReference type="SMART" id="SM00836"/>
    </source>
</evidence>
<dbReference type="Pfam" id="PF00750">
    <property type="entry name" value="tRNA-synt_1d"/>
    <property type="match status" value="1"/>
</dbReference>
<dbReference type="SMART" id="SM00836">
    <property type="entry name" value="DALR_1"/>
    <property type="match status" value="1"/>
</dbReference>
<dbReference type="InterPro" id="IPR001278">
    <property type="entry name" value="Arg-tRNA-ligase"/>
</dbReference>
<dbReference type="Pfam" id="PF03485">
    <property type="entry name" value="Arg_tRNA_synt_N"/>
    <property type="match status" value="1"/>
</dbReference>
<dbReference type="InterPro" id="IPR009080">
    <property type="entry name" value="tRNAsynth_Ia_anticodon-bd"/>
</dbReference>
<dbReference type="GO" id="GO:0006420">
    <property type="term" value="P:arginyl-tRNA aminoacylation"/>
    <property type="evidence" value="ECO:0007669"/>
    <property type="project" value="UniProtKB-UniRule"/>
</dbReference>
<comment type="catalytic activity">
    <reaction evidence="8">
        <text>tRNA(Arg) + L-arginine + ATP = L-arginyl-tRNA(Arg) + AMP + diphosphate</text>
        <dbReference type="Rhea" id="RHEA:20301"/>
        <dbReference type="Rhea" id="RHEA-COMP:9658"/>
        <dbReference type="Rhea" id="RHEA-COMP:9673"/>
        <dbReference type="ChEBI" id="CHEBI:30616"/>
        <dbReference type="ChEBI" id="CHEBI:32682"/>
        <dbReference type="ChEBI" id="CHEBI:33019"/>
        <dbReference type="ChEBI" id="CHEBI:78442"/>
        <dbReference type="ChEBI" id="CHEBI:78513"/>
        <dbReference type="ChEBI" id="CHEBI:456215"/>
        <dbReference type="EC" id="6.1.1.19"/>
    </reaction>
</comment>
<dbReference type="SUPFAM" id="SSF47323">
    <property type="entry name" value="Anticodon-binding domain of a subclass of class I aminoacyl-tRNA synthetases"/>
    <property type="match status" value="1"/>
</dbReference>
<name>A0A1G2RWY8_9BACT</name>
<dbReference type="InterPro" id="IPR005148">
    <property type="entry name" value="Arg-tRNA-synth_N"/>
</dbReference>
<feature type="domain" description="DALR anticodon binding" evidence="11">
    <location>
        <begin position="466"/>
        <end position="584"/>
    </location>
</feature>
<dbReference type="SUPFAM" id="SSF52374">
    <property type="entry name" value="Nucleotidylyl transferase"/>
    <property type="match status" value="1"/>
</dbReference>
<evidence type="ECO:0000313" key="13">
    <source>
        <dbReference type="EMBL" id="OHA76929.1"/>
    </source>
</evidence>
<feature type="domain" description="Arginyl tRNA synthetase N-terminal" evidence="12">
    <location>
        <begin position="3"/>
        <end position="94"/>
    </location>
</feature>
<dbReference type="Gene3D" id="1.10.730.10">
    <property type="entry name" value="Isoleucyl-tRNA Synthetase, Domain 1"/>
    <property type="match status" value="1"/>
</dbReference>